<proteinExistence type="inferred from homology"/>
<sequence>MKPIKIYDIKEEELAKTAYATIKTNKGNIALELFYKDAPQAVSNFVTLAKEGFYNGLNFHRVIAGFVAQGGCPYGTGTGGPEHRIKCEVAHNPNKHQRGYLYGACRERHRRESIFLVFCGFAPFRWRAHRVWQDH</sequence>
<evidence type="ECO:0000256" key="3">
    <source>
        <dbReference type="ARBA" id="ARBA00023235"/>
    </source>
</evidence>
<evidence type="ECO:0000313" key="7">
    <source>
        <dbReference type="Proteomes" id="UP000003392"/>
    </source>
</evidence>
<comment type="similarity">
    <text evidence="1 4">Belongs to the cyclophilin-type PPIase family.</text>
</comment>
<dbReference type="Pfam" id="PF00160">
    <property type="entry name" value="Pro_isomerase"/>
    <property type="match status" value="1"/>
</dbReference>
<evidence type="ECO:0000256" key="1">
    <source>
        <dbReference type="ARBA" id="ARBA00007365"/>
    </source>
</evidence>
<dbReference type="InterPro" id="IPR029000">
    <property type="entry name" value="Cyclophilin-like_dom_sf"/>
</dbReference>
<reference evidence="6 7" key="1">
    <citation type="submission" date="2012-05" db="EMBL/GenBank/DDBJ databases">
        <title>Genome sequence of Helicobacter pylori Hp P-13b.</title>
        <authorList>
            <person name="Blanchard T.G."/>
            <person name="Czinn S.J."/>
            <person name="McCracken C."/>
            <person name="Abolude K."/>
            <person name="Maroo A."/>
            <person name="Santana-Cruz I."/>
            <person name="Tallon L.J."/>
            <person name="Ficke F.W.F."/>
        </authorList>
    </citation>
    <scope>NUCLEOTIDE SEQUENCE [LARGE SCALE GENOMIC DNA]</scope>
    <source>
        <strain evidence="6 7">Hp P-13b</strain>
    </source>
</reference>
<accession>A0ABC9QQL0</accession>
<dbReference type="SUPFAM" id="SSF50891">
    <property type="entry name" value="Cyclophilin-like"/>
    <property type="match status" value="1"/>
</dbReference>
<dbReference type="Proteomes" id="UP000003392">
    <property type="component" value="Unassembled WGS sequence"/>
</dbReference>
<evidence type="ECO:0000313" key="6">
    <source>
        <dbReference type="EMBL" id="EJC30663.1"/>
    </source>
</evidence>
<dbReference type="Gene3D" id="2.40.100.10">
    <property type="entry name" value="Cyclophilin-like"/>
    <property type="match status" value="1"/>
</dbReference>
<dbReference type="CDD" id="cd00317">
    <property type="entry name" value="cyclophilin"/>
    <property type="match status" value="1"/>
</dbReference>
<dbReference type="PANTHER" id="PTHR45625:SF4">
    <property type="entry name" value="PEPTIDYLPROLYL ISOMERASE DOMAIN AND WD REPEAT-CONTAINING PROTEIN 1"/>
    <property type="match status" value="1"/>
</dbReference>
<comment type="catalytic activity">
    <reaction evidence="4">
        <text>[protein]-peptidylproline (omega=180) = [protein]-peptidylproline (omega=0)</text>
        <dbReference type="Rhea" id="RHEA:16237"/>
        <dbReference type="Rhea" id="RHEA-COMP:10747"/>
        <dbReference type="Rhea" id="RHEA-COMP:10748"/>
        <dbReference type="ChEBI" id="CHEBI:83833"/>
        <dbReference type="ChEBI" id="CHEBI:83834"/>
        <dbReference type="EC" id="5.2.1.8"/>
    </reaction>
</comment>
<dbReference type="EC" id="5.2.1.8" evidence="4"/>
<evidence type="ECO:0000256" key="4">
    <source>
        <dbReference type="RuleBase" id="RU363019"/>
    </source>
</evidence>
<dbReference type="EMBL" id="AKQI01000008">
    <property type="protein sequence ID" value="EJC30663.1"/>
    <property type="molecule type" value="Genomic_DNA"/>
</dbReference>
<dbReference type="GO" id="GO:0003755">
    <property type="term" value="F:peptidyl-prolyl cis-trans isomerase activity"/>
    <property type="evidence" value="ECO:0007669"/>
    <property type="project" value="UniProtKB-UniRule"/>
</dbReference>
<feature type="domain" description="PPIase cyclophilin-type" evidence="5">
    <location>
        <begin position="27"/>
        <end position="135"/>
    </location>
</feature>
<dbReference type="InterPro" id="IPR002130">
    <property type="entry name" value="Cyclophilin-type_PPIase_dom"/>
</dbReference>
<dbReference type="PROSITE" id="PS50072">
    <property type="entry name" value="CSA_PPIASE_2"/>
    <property type="match status" value="1"/>
</dbReference>
<dbReference type="PANTHER" id="PTHR45625">
    <property type="entry name" value="PEPTIDYL-PROLYL CIS-TRANS ISOMERASE-RELATED"/>
    <property type="match status" value="1"/>
</dbReference>
<evidence type="ECO:0000259" key="5">
    <source>
        <dbReference type="PROSITE" id="PS50072"/>
    </source>
</evidence>
<protein>
    <recommendedName>
        <fullName evidence="4">Peptidyl-prolyl cis-trans isomerase</fullName>
        <shortName evidence="4">PPIase</shortName>
        <ecNumber evidence="4">5.2.1.8</ecNumber>
    </recommendedName>
</protein>
<keyword evidence="3 4" id="KW-0413">Isomerase</keyword>
<keyword evidence="2 4" id="KW-0697">Rotamase</keyword>
<dbReference type="PROSITE" id="PS00170">
    <property type="entry name" value="CSA_PPIASE_1"/>
    <property type="match status" value="1"/>
</dbReference>
<dbReference type="AlphaFoldDB" id="A0ABC9QQL0"/>
<comment type="caution">
    <text evidence="6">The sequence shown here is derived from an EMBL/GenBank/DDBJ whole genome shotgun (WGS) entry which is preliminary data.</text>
</comment>
<dbReference type="InterPro" id="IPR044666">
    <property type="entry name" value="Cyclophilin_A-like"/>
</dbReference>
<dbReference type="PRINTS" id="PR00153">
    <property type="entry name" value="CSAPPISMRASE"/>
</dbReference>
<comment type="function">
    <text evidence="4">PPIases accelerate the folding of proteins. It catalyzes the cis-trans isomerization of proline imidic peptide bonds in oligopeptides.</text>
</comment>
<organism evidence="6 7">
    <name type="scientific">Helicobacter pylori Hp P-13b</name>
    <dbReference type="NCBI Taxonomy" id="992107"/>
    <lineage>
        <taxon>Bacteria</taxon>
        <taxon>Pseudomonadati</taxon>
        <taxon>Campylobacterota</taxon>
        <taxon>Epsilonproteobacteria</taxon>
        <taxon>Campylobacterales</taxon>
        <taxon>Helicobacteraceae</taxon>
        <taxon>Helicobacter</taxon>
    </lineage>
</organism>
<evidence type="ECO:0000256" key="2">
    <source>
        <dbReference type="ARBA" id="ARBA00023110"/>
    </source>
</evidence>
<name>A0ABC9QQL0_HELPX</name>
<dbReference type="InterPro" id="IPR020892">
    <property type="entry name" value="Cyclophilin-type_PPIase_CS"/>
</dbReference>
<gene>
    <name evidence="6" type="primary">ppiB</name>
    <name evidence="6" type="ORF">HPHPP13B_1706</name>
</gene>